<dbReference type="InterPro" id="IPR001791">
    <property type="entry name" value="Laminin_G"/>
</dbReference>
<dbReference type="InterPro" id="IPR000421">
    <property type="entry name" value="FA58C"/>
</dbReference>
<dbReference type="EMBL" id="JBIMZQ010000046">
    <property type="protein sequence ID" value="KAL3659515.1"/>
    <property type="molecule type" value="Genomic_DNA"/>
</dbReference>
<dbReference type="Pfam" id="PF13385">
    <property type="entry name" value="Laminin_G_3"/>
    <property type="match status" value="1"/>
</dbReference>
<evidence type="ECO:0000313" key="4">
    <source>
        <dbReference type="EMBL" id="KAL3659515.1"/>
    </source>
</evidence>
<comment type="caution">
    <text evidence="4">The sequence shown here is derived from an EMBL/GenBank/DDBJ whole genome shotgun (WGS) entry which is preliminary data.</text>
</comment>
<feature type="domain" description="Laminin G" evidence="3">
    <location>
        <begin position="55"/>
        <end position="242"/>
    </location>
</feature>
<dbReference type="Proteomes" id="UP001632037">
    <property type="component" value="Unassembled WGS sequence"/>
</dbReference>
<dbReference type="AlphaFoldDB" id="A0ABD3F2B1"/>
<dbReference type="SUPFAM" id="SSF49785">
    <property type="entry name" value="Galactose-binding domain-like"/>
    <property type="match status" value="1"/>
</dbReference>
<evidence type="ECO:0000313" key="5">
    <source>
        <dbReference type="Proteomes" id="UP001632037"/>
    </source>
</evidence>
<keyword evidence="5" id="KW-1185">Reference proteome</keyword>
<accession>A0ABD3F2B1</accession>
<reference evidence="4 5" key="1">
    <citation type="submission" date="2024-09" db="EMBL/GenBank/DDBJ databases">
        <title>Genome sequencing and assembly of Phytophthora oleae, isolate VK10A, causative agent of rot of olive drupes.</title>
        <authorList>
            <person name="Conti Taguali S."/>
            <person name="Riolo M."/>
            <person name="La Spada F."/>
            <person name="Cacciola S.O."/>
            <person name="Dionisio G."/>
        </authorList>
    </citation>
    <scope>NUCLEOTIDE SEQUENCE [LARGE SCALE GENOMIC DNA]</scope>
    <source>
        <strain evidence="4 5">VK10A</strain>
    </source>
</reference>
<evidence type="ECO:0008006" key="6">
    <source>
        <dbReference type="Google" id="ProtNLM"/>
    </source>
</evidence>
<evidence type="ECO:0000259" key="2">
    <source>
        <dbReference type="PROSITE" id="PS50022"/>
    </source>
</evidence>
<evidence type="ECO:0000256" key="1">
    <source>
        <dbReference type="ARBA" id="ARBA00022536"/>
    </source>
</evidence>
<dbReference type="PROSITE" id="PS50022">
    <property type="entry name" value="FA58C_3"/>
    <property type="match status" value="1"/>
</dbReference>
<keyword evidence="1" id="KW-0245">EGF-like domain</keyword>
<dbReference type="Gene3D" id="2.60.120.200">
    <property type="match status" value="1"/>
</dbReference>
<organism evidence="4 5">
    <name type="scientific">Phytophthora oleae</name>
    <dbReference type="NCBI Taxonomy" id="2107226"/>
    <lineage>
        <taxon>Eukaryota</taxon>
        <taxon>Sar</taxon>
        <taxon>Stramenopiles</taxon>
        <taxon>Oomycota</taxon>
        <taxon>Peronosporomycetes</taxon>
        <taxon>Peronosporales</taxon>
        <taxon>Peronosporaceae</taxon>
        <taxon>Phytophthora</taxon>
    </lineage>
</organism>
<name>A0ABD3F2B1_9STRA</name>
<dbReference type="Gene3D" id="2.60.120.260">
    <property type="entry name" value="Galactose-binding domain-like"/>
    <property type="match status" value="1"/>
</dbReference>
<dbReference type="InterPro" id="IPR008979">
    <property type="entry name" value="Galactose-bd-like_sf"/>
</dbReference>
<dbReference type="SUPFAM" id="SSF49899">
    <property type="entry name" value="Concanavalin A-like lectins/glucanases"/>
    <property type="match status" value="1"/>
</dbReference>
<protein>
    <recommendedName>
        <fullName evidence="6">F5/8 type C domain-containing protein</fullName>
    </recommendedName>
</protein>
<feature type="domain" description="F5/8 type C" evidence="2">
    <location>
        <begin position="305"/>
        <end position="463"/>
    </location>
</feature>
<dbReference type="InterPro" id="IPR013320">
    <property type="entry name" value="ConA-like_dom_sf"/>
</dbReference>
<dbReference type="PROSITE" id="PS50025">
    <property type="entry name" value="LAM_G_DOMAIN"/>
    <property type="match status" value="1"/>
</dbReference>
<proteinExistence type="predicted"/>
<gene>
    <name evidence="4" type="ORF">V7S43_015505</name>
</gene>
<evidence type="ECO:0000259" key="3">
    <source>
        <dbReference type="PROSITE" id="PS50025"/>
    </source>
</evidence>
<sequence>MDDGAKNDYVAVMQGCGKLTIFVKDINEPPKFYISAQSARTITEPAQLDDGISENLHYTNSGGSFFGNISHDLHSGERFNFVFGYVDFSTAMTIRTNMTGGNILRLSGTNSEYFDVSVGRDGKLNVTSTSLCVQGNKELTDGGWHYLAIVYTIRDHTLRLYVEGVLDTTSLVFFGFPMIAEQAVLSSHLAMFTGWISRFHYFAGAISLSEVQELMSLSVPSFYVITDASNDPVTQTRGSAYCHNLDLRLCDLMDFDSLCINPHNNLSRFPSASQGQMNVPHCLNTDSKAEQNADNAQLACCSPYADSKLIGALSRPILRTTALTASSYLNNDKSHGFGYGGLDVLRSDNVDGSWCPASASPFEWVQISFPKATVVSRIEVLSGVDAKGNAGYLNIFQMAWRHSSSHEFSTLSQASGAAVNFMGLDNNTAVASVVIPNLLVKDFRLIPTAWIGSACLRLELYGPDSDFQIPEPLLAADGDANEQIQYYLRDSDRPSGVQIDPLSGVLTMDLTIVSQP</sequence>